<dbReference type="Pfam" id="PF09899">
    <property type="entry name" value="DUF2126"/>
    <property type="match status" value="1"/>
</dbReference>
<accession>Q2W952</accession>
<evidence type="ECO:0000313" key="4">
    <source>
        <dbReference type="Proteomes" id="UP000007058"/>
    </source>
</evidence>
<dbReference type="InterPro" id="IPR038765">
    <property type="entry name" value="Papain-like_cys_pep_sf"/>
</dbReference>
<gene>
    <name evidence="3" type="ordered locus">amb0819</name>
</gene>
<dbReference type="HOGENOM" id="CLU_008973_4_0_5"/>
<dbReference type="InterPro" id="IPR018667">
    <property type="entry name" value="DUF2126"/>
</dbReference>
<proteinExistence type="predicted"/>
<name>Q2W952_PARM1</name>
<dbReference type="SUPFAM" id="SSF54001">
    <property type="entry name" value="Cysteine proteinases"/>
    <property type="match status" value="1"/>
</dbReference>
<dbReference type="KEGG" id="mag:amb0819"/>
<feature type="region of interest" description="Disordered" evidence="1">
    <location>
        <begin position="580"/>
        <end position="608"/>
    </location>
</feature>
<protein>
    <recommendedName>
        <fullName evidence="2">Transglutaminase-like domain-containing protein</fullName>
    </recommendedName>
</protein>
<dbReference type="PANTHER" id="PTHR33490:SF1">
    <property type="entry name" value="SLL1233 PROTEIN"/>
    <property type="match status" value="1"/>
</dbReference>
<evidence type="ECO:0000256" key="1">
    <source>
        <dbReference type="SAM" id="MobiDB-lite"/>
    </source>
</evidence>
<dbReference type="InterPro" id="IPR002931">
    <property type="entry name" value="Transglutaminase-like"/>
</dbReference>
<feature type="domain" description="Transglutaminase-like" evidence="2">
    <location>
        <begin position="199"/>
        <end position="275"/>
    </location>
</feature>
<dbReference type="EMBL" id="AP007255">
    <property type="protein sequence ID" value="BAE49623.1"/>
    <property type="molecule type" value="Genomic_DNA"/>
</dbReference>
<dbReference type="InterPro" id="IPR013589">
    <property type="entry name" value="Bac_transglu_N"/>
</dbReference>
<evidence type="ECO:0000313" key="3">
    <source>
        <dbReference type="EMBL" id="BAE49623.1"/>
    </source>
</evidence>
<dbReference type="Gene3D" id="3.10.620.30">
    <property type="match status" value="1"/>
</dbReference>
<dbReference type="PANTHER" id="PTHR33490">
    <property type="entry name" value="BLR5614 PROTEIN-RELATED"/>
    <property type="match status" value="1"/>
</dbReference>
<reference evidence="3 4" key="1">
    <citation type="journal article" date="2005" name="DNA Res.">
        <title>Complete genome sequence of the facultative anaerobic magnetotactic bacterium Magnetospirillum sp. strain AMB-1.</title>
        <authorList>
            <person name="Matsunaga T."/>
            <person name="Okamura Y."/>
            <person name="Fukuda Y."/>
            <person name="Wahyudi A.T."/>
            <person name="Murase Y."/>
            <person name="Takeyama H."/>
        </authorList>
    </citation>
    <scope>NUCLEOTIDE SEQUENCE [LARGE SCALE GENOMIC DNA]</scope>
    <source>
        <strain evidence="4">ATCC 700264 / AMB-1</strain>
    </source>
</reference>
<organism evidence="3 4">
    <name type="scientific">Paramagnetospirillum magneticum (strain ATCC 700264 / AMB-1)</name>
    <name type="common">Magnetospirillum magneticum</name>
    <dbReference type="NCBI Taxonomy" id="342108"/>
    <lineage>
        <taxon>Bacteria</taxon>
        <taxon>Pseudomonadati</taxon>
        <taxon>Pseudomonadota</taxon>
        <taxon>Alphaproteobacteria</taxon>
        <taxon>Rhodospirillales</taxon>
        <taxon>Magnetospirillaceae</taxon>
        <taxon>Paramagnetospirillum</taxon>
    </lineage>
</organism>
<dbReference type="Pfam" id="PF01841">
    <property type="entry name" value="Transglut_core"/>
    <property type="match status" value="1"/>
</dbReference>
<dbReference type="Proteomes" id="UP000007058">
    <property type="component" value="Chromosome"/>
</dbReference>
<keyword evidence="4" id="KW-1185">Reference proteome</keyword>
<dbReference type="Pfam" id="PF08379">
    <property type="entry name" value="Bact_transglu_N"/>
    <property type="match status" value="1"/>
</dbReference>
<dbReference type="STRING" id="342108.amb0819"/>
<dbReference type="AlphaFoldDB" id="Q2W952"/>
<dbReference type="SMART" id="SM00460">
    <property type="entry name" value="TGc"/>
    <property type="match status" value="1"/>
</dbReference>
<sequence length="1134" mass="127124">MKLLLQPDLGLYATLFAASRHCLRMIMGIHVKLRHTTRYKYDRPVVLSPQVVRLRPAPHARTPVLSYSLDVEPKGHFINWQQDPQGNWLARLVFPEKVESFTVDVDLVADLSVVNPFDFFLEPEAENFPFAYDPLLDHELKPFLNREEAGPLLADYVASIDTSTPMQTTNFLVALNQRLQDDISYTIRMEPGVQTPEQTLGLKKGSCRDSAWLLVQILRRLGLAARFVSGYLIQLVPDVKPLDGPAGAAEDFTDLHAWTEVYLPGAGWIGLDPTSGLLTGEGHIPLAASPDPTSAAPITGAVEMCEVSFEHHMGVARVLETPRVTKPYSEDQWQAVLELGDLVDEKLRQGDVRLTQGGEPTFISTTDPDGEEWNTSAVGPTKRAFADTLIRRLRDRFAPGALIAYGQGKWYPGESLPRWAFSLIWRDDDEVVWRDPRLIALEAEDNSPTHEQARDFSQALCRHLGVDADFAMPAWEDPAYYLLREQALPINVDPIDSKLENPEERARLATVFKRGLGTPTGYVLPLQPWQAKDKFRWITGPWPTRDGKLLTIPGDSPLGLRLPLESLPWIPADAYPYHSERDPFEPRGPMPPARRQRAQTEQVPGSGAPKATVLQQVPVDLRPVETAKGLVSENVRTALCVQPRDGRLNVFLPPVETAEQYLDLIEAVELSAAEIGTPVHVEGYPPPNDPRLKIIKVTPDPGVIEVNVQPVEHWRELVTNTEILYDEAHQARLGTEKFMIDGRHVGTGGGNHMVLGGWTPADSPFLRRPDLLGSLIRFWQNHPSLSYLFSGMFIGPTSQHPRVDEARDDTLYELEIALSQLPHRGTNVAPWVVDRVLRNVLIDASGNTHRTEICIDKLYSPDGPTGRLGLVEFRAFEMPPHARMSLVQQLLLRALIARFWDEPYMEKLVRFGSSLRDRFMLPHWIEKDLDEVLEWLDAGGIHFDRAWFAPHLEFRFQAVGAVTHRGMRIELRTALEPWHVMGEEPGAGGTVRYVDSSVERLQVKVTGLVGDRYVVACHGRRLPLAPTGASGEWVAGLRYRAWKPASCLHPTIGTHTPLVFDLVDTWTGEAVAGCTYHVAHPGGRSYDTFPVNSYEAEARRRARFFAFGHSHGPLRVESGTIHPDYPNTLDLRLQ</sequence>
<evidence type="ECO:0000259" key="2">
    <source>
        <dbReference type="SMART" id="SM00460"/>
    </source>
</evidence>